<organism evidence="2 3">
    <name type="scientific">Buddleja alternifolia</name>
    <dbReference type="NCBI Taxonomy" id="168488"/>
    <lineage>
        <taxon>Eukaryota</taxon>
        <taxon>Viridiplantae</taxon>
        <taxon>Streptophyta</taxon>
        <taxon>Embryophyta</taxon>
        <taxon>Tracheophyta</taxon>
        <taxon>Spermatophyta</taxon>
        <taxon>Magnoliopsida</taxon>
        <taxon>eudicotyledons</taxon>
        <taxon>Gunneridae</taxon>
        <taxon>Pentapetalae</taxon>
        <taxon>asterids</taxon>
        <taxon>lamiids</taxon>
        <taxon>Lamiales</taxon>
        <taxon>Scrophulariaceae</taxon>
        <taxon>Buddlejeae</taxon>
        <taxon>Buddleja</taxon>
    </lineage>
</organism>
<comment type="caution">
    <text evidence="2">The sequence shown here is derived from an EMBL/GenBank/DDBJ whole genome shotgun (WGS) entry which is preliminary data.</text>
</comment>
<dbReference type="PANTHER" id="PTHR33223">
    <property type="entry name" value="CCHC-TYPE DOMAIN-CONTAINING PROTEIN"/>
    <property type="match status" value="1"/>
</dbReference>
<evidence type="ECO:0000259" key="1">
    <source>
        <dbReference type="Pfam" id="PF03732"/>
    </source>
</evidence>
<sequence>MTMHNLSDALNSRIFLTTLTGRAQEWFTHLATGSITNYTQCMRKFEYHFASKRKYAKSITHLFGIRQKEDESLRSFVDRFNDEALDVKGLTNEIKINVMINALKMGPFANALIRDRPFDMEELMVVAQKYIYAEEMNELKREERRV</sequence>
<reference evidence="2" key="1">
    <citation type="submission" date="2019-10" db="EMBL/GenBank/DDBJ databases">
        <authorList>
            <person name="Zhang R."/>
            <person name="Pan Y."/>
            <person name="Wang J."/>
            <person name="Ma R."/>
            <person name="Yu S."/>
        </authorList>
    </citation>
    <scope>NUCLEOTIDE SEQUENCE</scope>
    <source>
        <strain evidence="2">LA-IB0</strain>
        <tissue evidence="2">Leaf</tissue>
    </source>
</reference>
<gene>
    <name evidence="2" type="ORF">BUALT_Bualt19G0027100</name>
</gene>
<evidence type="ECO:0000313" key="3">
    <source>
        <dbReference type="Proteomes" id="UP000826271"/>
    </source>
</evidence>
<name>A0AAV6W1U0_9LAMI</name>
<protein>
    <recommendedName>
        <fullName evidence="1">Retrotransposon gag domain-containing protein</fullName>
    </recommendedName>
</protein>
<accession>A0AAV6W1U0</accession>
<dbReference type="PANTHER" id="PTHR33223:SF10">
    <property type="entry name" value="AMINOTRANSFERASE-LIKE PLANT MOBILE DOMAIN-CONTAINING PROTEIN"/>
    <property type="match status" value="1"/>
</dbReference>
<dbReference type="Proteomes" id="UP000826271">
    <property type="component" value="Unassembled WGS sequence"/>
</dbReference>
<dbReference type="AlphaFoldDB" id="A0AAV6W1U0"/>
<dbReference type="InterPro" id="IPR005162">
    <property type="entry name" value="Retrotrans_gag_dom"/>
</dbReference>
<proteinExistence type="predicted"/>
<dbReference type="Pfam" id="PF03732">
    <property type="entry name" value="Retrotrans_gag"/>
    <property type="match status" value="1"/>
</dbReference>
<feature type="domain" description="Retrotransposon gag" evidence="1">
    <location>
        <begin position="14"/>
        <end position="104"/>
    </location>
</feature>
<keyword evidence="3" id="KW-1185">Reference proteome</keyword>
<evidence type="ECO:0000313" key="2">
    <source>
        <dbReference type="EMBL" id="KAG8363483.1"/>
    </source>
</evidence>
<dbReference type="EMBL" id="WHWC01000019">
    <property type="protein sequence ID" value="KAG8363483.1"/>
    <property type="molecule type" value="Genomic_DNA"/>
</dbReference>